<accession>A0A5D0U641</accession>
<dbReference type="Gene3D" id="2.60.120.10">
    <property type="entry name" value="Jelly Rolls"/>
    <property type="match status" value="1"/>
</dbReference>
<name>A0A5D0U641_9ACTN</name>
<evidence type="ECO:0000313" key="3">
    <source>
        <dbReference type="EMBL" id="TYC13200.1"/>
    </source>
</evidence>
<dbReference type="Pfam" id="PF07883">
    <property type="entry name" value="Cupin_2"/>
    <property type="match status" value="1"/>
</dbReference>
<dbReference type="SUPFAM" id="SSF51182">
    <property type="entry name" value="RmlC-like cupins"/>
    <property type="match status" value="1"/>
</dbReference>
<dbReference type="CDD" id="cd02209">
    <property type="entry name" value="cupin_XRE_C"/>
    <property type="match status" value="1"/>
</dbReference>
<organism evidence="3 4">
    <name type="scientific">Actinomadura syzygii</name>
    <dbReference type="NCBI Taxonomy" id="1427538"/>
    <lineage>
        <taxon>Bacteria</taxon>
        <taxon>Bacillati</taxon>
        <taxon>Actinomycetota</taxon>
        <taxon>Actinomycetes</taxon>
        <taxon>Streptosporangiales</taxon>
        <taxon>Thermomonosporaceae</taxon>
        <taxon>Actinomadura</taxon>
    </lineage>
</organism>
<comment type="caution">
    <text evidence="3">The sequence shown here is derived from an EMBL/GenBank/DDBJ whole genome shotgun (WGS) entry which is preliminary data.</text>
</comment>
<dbReference type="Proteomes" id="UP000322634">
    <property type="component" value="Unassembled WGS sequence"/>
</dbReference>
<dbReference type="InterPro" id="IPR011051">
    <property type="entry name" value="RmlC_Cupin_sf"/>
</dbReference>
<proteinExistence type="predicted"/>
<gene>
    <name evidence="3" type="ORF">FXF65_22110</name>
</gene>
<keyword evidence="1" id="KW-0479">Metal-binding</keyword>
<dbReference type="InterPro" id="IPR051610">
    <property type="entry name" value="GPI/OXD"/>
</dbReference>
<dbReference type="InterPro" id="IPR014710">
    <property type="entry name" value="RmlC-like_jellyroll"/>
</dbReference>
<feature type="domain" description="Cupin type-2" evidence="2">
    <location>
        <begin position="40"/>
        <end position="106"/>
    </location>
</feature>
<evidence type="ECO:0000259" key="2">
    <source>
        <dbReference type="Pfam" id="PF07883"/>
    </source>
</evidence>
<dbReference type="GO" id="GO:0046872">
    <property type="term" value="F:metal ion binding"/>
    <property type="evidence" value="ECO:0007669"/>
    <property type="project" value="UniProtKB-KW"/>
</dbReference>
<dbReference type="InterPro" id="IPR013096">
    <property type="entry name" value="Cupin_2"/>
</dbReference>
<evidence type="ECO:0000256" key="1">
    <source>
        <dbReference type="ARBA" id="ARBA00022723"/>
    </source>
</evidence>
<reference evidence="3 4" key="1">
    <citation type="submission" date="2019-08" db="EMBL/GenBank/DDBJ databases">
        <title>Actinomadura sp. nov. CYP1-5 isolated from mountain soil.</title>
        <authorList>
            <person name="Songsumanus A."/>
            <person name="Kuncharoen N."/>
            <person name="Kudo T."/>
            <person name="Yuki M."/>
            <person name="Igarashi Y."/>
            <person name="Tanasupawat S."/>
        </authorList>
    </citation>
    <scope>NUCLEOTIDE SEQUENCE [LARGE SCALE GENOMIC DNA]</scope>
    <source>
        <strain evidence="3 4">GKU157</strain>
    </source>
</reference>
<dbReference type="EMBL" id="VSFF01000008">
    <property type="protein sequence ID" value="TYC13200.1"/>
    <property type="molecule type" value="Genomic_DNA"/>
</dbReference>
<dbReference type="PANTHER" id="PTHR35848:SF6">
    <property type="entry name" value="CUPIN TYPE-2 DOMAIN-CONTAINING PROTEIN"/>
    <property type="match status" value="1"/>
</dbReference>
<dbReference type="PANTHER" id="PTHR35848">
    <property type="entry name" value="OXALATE-BINDING PROTEIN"/>
    <property type="match status" value="1"/>
</dbReference>
<dbReference type="RefSeq" id="WP_148351894.1">
    <property type="nucleotide sequence ID" value="NZ_JBHSBF010000034.1"/>
</dbReference>
<keyword evidence="4" id="KW-1185">Reference proteome</keyword>
<dbReference type="AlphaFoldDB" id="A0A5D0U641"/>
<sequence>MTAFQYVRPAEIPELAEGQRFSTVLIGADSGGAQSEVRLIVTPPGGGSPRGLHTHRWEQLFYVLDGVMAIEVDGQRHDVGPGNLIVFPAEMPHRNWNETDANTVHLAINAPMPPSKAPKNESAIGPKS</sequence>
<dbReference type="OrthoDB" id="9810191at2"/>
<evidence type="ECO:0000313" key="4">
    <source>
        <dbReference type="Proteomes" id="UP000322634"/>
    </source>
</evidence>
<protein>
    <submittedName>
        <fullName evidence="3">Cupin domain-containing protein</fullName>
    </submittedName>
</protein>